<dbReference type="GO" id="GO:0001682">
    <property type="term" value="P:tRNA 5'-leader removal"/>
    <property type="evidence" value="ECO:0007669"/>
    <property type="project" value="InterPro"/>
</dbReference>
<dbReference type="STRING" id="104452.A0A0L7K403"/>
<dbReference type="EMBL" id="JTDY01011798">
    <property type="protein sequence ID" value="KOB52476.1"/>
    <property type="molecule type" value="Genomic_DNA"/>
</dbReference>
<reference evidence="1 2" key="1">
    <citation type="journal article" date="2015" name="Genome Biol. Evol.">
        <title>The genome of winter moth (Operophtera brumata) provides a genomic perspective on sexual dimorphism and phenology.</title>
        <authorList>
            <person name="Derks M.F."/>
            <person name="Smit S."/>
            <person name="Salis L."/>
            <person name="Schijlen E."/>
            <person name="Bossers A."/>
            <person name="Mateman C."/>
            <person name="Pijl A.S."/>
            <person name="de Ridder D."/>
            <person name="Groenen M.A."/>
            <person name="Visser M.E."/>
            <person name="Megens H.J."/>
        </authorList>
    </citation>
    <scope>NUCLEOTIDE SEQUENCE [LARGE SCALE GENOMIC DNA]</scope>
    <source>
        <strain evidence="1">WM2013NL</strain>
        <tissue evidence="1">Head and thorax</tissue>
    </source>
</reference>
<dbReference type="Proteomes" id="UP000037510">
    <property type="component" value="Unassembled WGS sequence"/>
</dbReference>
<dbReference type="GO" id="GO:0000447">
    <property type="term" value="P:endonucleolytic cleavage in ITS1 to separate SSU-rRNA from 5.8S rRNA and LSU-rRNA from tricistronic rRNA transcript (SSU-rRNA, 5.8S rRNA, LSU-rRNA)"/>
    <property type="evidence" value="ECO:0007669"/>
    <property type="project" value="TreeGrafter"/>
</dbReference>
<dbReference type="InterPro" id="IPR013893">
    <property type="entry name" value="RNase_P_Rpp40"/>
</dbReference>
<dbReference type="AlphaFoldDB" id="A0A0L7K403"/>
<dbReference type="GO" id="GO:0000172">
    <property type="term" value="C:ribonuclease MRP complex"/>
    <property type="evidence" value="ECO:0007669"/>
    <property type="project" value="TreeGrafter"/>
</dbReference>
<gene>
    <name evidence="1" type="ORF">OBRU01_26012</name>
</gene>
<dbReference type="Pfam" id="PF08584">
    <property type="entry name" value="Ribonuc_P_40"/>
    <property type="match status" value="1"/>
</dbReference>
<dbReference type="GO" id="GO:0004526">
    <property type="term" value="F:ribonuclease P activity"/>
    <property type="evidence" value="ECO:0007669"/>
    <property type="project" value="TreeGrafter"/>
</dbReference>
<comment type="caution">
    <text evidence="1">The sequence shown here is derived from an EMBL/GenBank/DDBJ whole genome shotgun (WGS) entry which is preliminary data.</text>
</comment>
<sequence>MICPEISNFPPPKTMGTSKQNVNLEYVTKTINLNSFYTSLVITCPDEIQTPGAIEDIVTEDSDYYKITGCSLTELVEPMFIENFVKKGSIYCLSANRSCMVQNCVAITPDGYLTVHVLEFIYQTLGLQGTKRPHNYYEVKIDLKTLKQHSKVKQSLSKLELFDLYITWEPHGETVCPSSIAKYFCDRNINVSVQTLEFKKMTPDISEIPSIKDVDAEEMVEWIGMLAHGADLAEPETYISTYYEPESESSLKSTRISLLIVKGFIPSPLVSNLCSSLSQYASSRELPHYWTAISIQSQDSLWQWNLSTVSKTSKILAQTGINSAQHWDY</sequence>
<protein>
    <submittedName>
        <fullName evidence="1">Ribonuclease P protein subunit p40</fullName>
    </submittedName>
</protein>
<evidence type="ECO:0000313" key="2">
    <source>
        <dbReference type="Proteomes" id="UP000037510"/>
    </source>
</evidence>
<organism evidence="1 2">
    <name type="scientific">Operophtera brumata</name>
    <name type="common">Winter moth</name>
    <name type="synonym">Phalaena brumata</name>
    <dbReference type="NCBI Taxonomy" id="104452"/>
    <lineage>
        <taxon>Eukaryota</taxon>
        <taxon>Metazoa</taxon>
        <taxon>Ecdysozoa</taxon>
        <taxon>Arthropoda</taxon>
        <taxon>Hexapoda</taxon>
        <taxon>Insecta</taxon>
        <taxon>Pterygota</taxon>
        <taxon>Neoptera</taxon>
        <taxon>Endopterygota</taxon>
        <taxon>Lepidoptera</taxon>
        <taxon>Glossata</taxon>
        <taxon>Ditrysia</taxon>
        <taxon>Geometroidea</taxon>
        <taxon>Geometridae</taxon>
        <taxon>Larentiinae</taxon>
        <taxon>Operophtera</taxon>
    </lineage>
</organism>
<dbReference type="PANTHER" id="PTHR15396:SF1">
    <property type="entry name" value="RIBONUCLEASE P PROTEIN SUBUNIT P40"/>
    <property type="match status" value="1"/>
</dbReference>
<dbReference type="GO" id="GO:0030681">
    <property type="term" value="C:multimeric ribonuclease P complex"/>
    <property type="evidence" value="ECO:0007669"/>
    <property type="project" value="TreeGrafter"/>
</dbReference>
<name>A0A0L7K403_OPEBR</name>
<keyword evidence="2" id="KW-1185">Reference proteome</keyword>
<dbReference type="GO" id="GO:0000171">
    <property type="term" value="F:ribonuclease MRP activity"/>
    <property type="evidence" value="ECO:0007669"/>
    <property type="project" value="TreeGrafter"/>
</dbReference>
<accession>A0A0L7K403</accession>
<evidence type="ECO:0000313" key="1">
    <source>
        <dbReference type="EMBL" id="KOB52476.1"/>
    </source>
</evidence>
<dbReference type="PANTHER" id="PTHR15396">
    <property type="entry name" value="RIBONUCLEASE P PROTEIN SUBUNIT P40"/>
    <property type="match status" value="1"/>
</dbReference>
<proteinExistence type="predicted"/>